<dbReference type="SUPFAM" id="SSF50998">
    <property type="entry name" value="Quinoprotein alcohol dehydrogenase-like"/>
    <property type="match status" value="1"/>
</dbReference>
<dbReference type="InterPro" id="IPR015943">
    <property type="entry name" value="WD40/YVTN_repeat-like_dom_sf"/>
</dbReference>
<evidence type="ECO:0008006" key="3">
    <source>
        <dbReference type="Google" id="ProtNLM"/>
    </source>
</evidence>
<accession>A0ABU1MYU9</accession>
<name>A0ABU1MYU9_9CAUL</name>
<organism evidence="1 2">
    <name type="scientific">Caulobacter rhizosphaerae</name>
    <dbReference type="NCBI Taxonomy" id="2010972"/>
    <lineage>
        <taxon>Bacteria</taxon>
        <taxon>Pseudomonadati</taxon>
        <taxon>Pseudomonadota</taxon>
        <taxon>Alphaproteobacteria</taxon>
        <taxon>Caulobacterales</taxon>
        <taxon>Caulobacteraceae</taxon>
        <taxon>Caulobacter</taxon>
    </lineage>
</organism>
<evidence type="ECO:0000313" key="2">
    <source>
        <dbReference type="Proteomes" id="UP001262754"/>
    </source>
</evidence>
<dbReference type="Gene3D" id="2.130.10.10">
    <property type="entry name" value="YVTN repeat-like/Quinoprotein amine dehydrogenase"/>
    <property type="match status" value="1"/>
</dbReference>
<dbReference type="InterPro" id="IPR011047">
    <property type="entry name" value="Quinoprotein_ADH-like_sf"/>
</dbReference>
<dbReference type="EMBL" id="JAVDRL010000005">
    <property type="protein sequence ID" value="MDR6531086.1"/>
    <property type="molecule type" value="Genomic_DNA"/>
</dbReference>
<dbReference type="Proteomes" id="UP001262754">
    <property type="component" value="Unassembled WGS sequence"/>
</dbReference>
<evidence type="ECO:0000313" key="1">
    <source>
        <dbReference type="EMBL" id="MDR6531086.1"/>
    </source>
</evidence>
<protein>
    <recommendedName>
        <fullName evidence="3">WD40 repeat protein</fullName>
    </recommendedName>
</protein>
<reference evidence="1 2" key="1">
    <citation type="submission" date="2023-07" db="EMBL/GenBank/DDBJ databases">
        <title>Sorghum-associated microbial communities from plants grown in Nebraska, USA.</title>
        <authorList>
            <person name="Schachtman D."/>
        </authorList>
    </citation>
    <scope>NUCLEOTIDE SEQUENCE [LARGE SCALE GENOMIC DNA]</scope>
    <source>
        <strain evidence="1 2">DS2154</strain>
    </source>
</reference>
<keyword evidence="2" id="KW-1185">Reference proteome</keyword>
<sequence>MLVFTPTVRGSGGFTGAFASPDGAILAIASAFPLLTNPPARAAYGGQWLRYRLALHRRGEPAPFAAFDDLSLPITAVAFHPTDPVIAIGAGSYDGGWMFEGDLVFWDWTADRAWRPLTHTPEVARCAFDASGERLEVMVRPWDEEWGWDENPTDPFERFYPLVVDYRPADHGTASEARIGPLTGVVIAHLDLAEAAGRIADDQQLADWFAVASPVRRGAIWDVAWLDDGRLAAVHDDCQLEVHDLARGEVRRYDGEDSGVAILRASPPIIHVTPSGRAHGNAQARLMVFADDALGEWRRFDGIYAFSASTRGQVLGRLDRRSEPGAQRDLLLDTVTGDVREIDLGHYDVFNHYLGVDGAPDLYFLQGAPPSSHEHKRMCRLRPDSEVERLWPLLRADGGPASHAMECLGHAVEDGLGAGLIVAGRHYDPNPSQAAQGFIYRKPLDADREIWRHATAGSASAIAHLPELGLVAAAFLDGALTLFDAATGAIRATGAATIDGFPTVIFAMDARRDALAVGTVDGRIAVLSARALIQDHAAGGPIDLSS</sequence>
<proteinExistence type="predicted"/>
<comment type="caution">
    <text evidence="1">The sequence shown here is derived from an EMBL/GenBank/DDBJ whole genome shotgun (WGS) entry which is preliminary data.</text>
</comment>
<dbReference type="RefSeq" id="WP_310030893.1">
    <property type="nucleotide sequence ID" value="NZ_JAVDRL010000005.1"/>
</dbReference>
<gene>
    <name evidence="1" type="ORF">J2800_001828</name>
</gene>